<reference evidence="2" key="1">
    <citation type="submission" date="2023-06" db="EMBL/GenBank/DDBJ databases">
        <title>Identification and characterization of horizontal gene transfer across gut microbiota members of farm animals based on homology search.</title>
        <authorList>
            <person name="Zeman M."/>
            <person name="Kubasova T."/>
            <person name="Jahodarova E."/>
            <person name="Nykrynova M."/>
            <person name="Rychlik I."/>
        </authorList>
    </citation>
    <scope>NUCLEOTIDE SEQUENCE [LARGE SCALE GENOMIC DNA]</scope>
    <source>
        <strain evidence="2">153_Feed</strain>
    </source>
</reference>
<proteinExistence type="predicted"/>
<reference evidence="1 2" key="2">
    <citation type="submission" date="2023-06" db="EMBL/GenBank/DDBJ databases">
        <title>Identification and characterization of horizontal gene transfer across gut microbiota members of farm animals based on homology search.</title>
        <authorList>
            <person name="Schwarzerova J."/>
            <person name="Nykrynova M."/>
            <person name="Jureckova K."/>
            <person name="Cejkova D."/>
            <person name="Rychlik I."/>
        </authorList>
    </citation>
    <scope>NUCLEOTIDE SEQUENCE [LARGE SCALE GENOMIC DNA]</scope>
    <source>
        <strain evidence="1 2">153_Feed</strain>
    </source>
</reference>
<accession>A0ABT7V593</accession>
<dbReference type="Proteomes" id="UP001529256">
    <property type="component" value="Unassembled WGS sequence"/>
</dbReference>
<evidence type="ECO:0000313" key="2">
    <source>
        <dbReference type="Proteomes" id="UP001529256"/>
    </source>
</evidence>
<dbReference type="EMBL" id="JAUDEA010000017">
    <property type="protein sequence ID" value="MDM8271775.1"/>
    <property type="molecule type" value="Genomic_DNA"/>
</dbReference>
<sequence>MGKIVGWRQVPGSAEDYPCEEADYVIPADDTSDGCLDEDTRFEEVPIQAQAVKSIDATGEDDAEAIELEVEELSEDSGTGDKIASTRSQGVPNRTEIVCQHISKLALVSYGDWQRYYFDITEASYRSIRRLIETGERAERLDYFRILEEIQDVVLRQAAQGVQDKRELRSPNLNRLIEFVGDKMSAQQ</sequence>
<evidence type="ECO:0000313" key="1">
    <source>
        <dbReference type="EMBL" id="MDM8271775.1"/>
    </source>
</evidence>
<comment type="caution">
    <text evidence="1">The sequence shown here is derived from an EMBL/GenBank/DDBJ whole genome shotgun (WGS) entry which is preliminary data.</text>
</comment>
<keyword evidence="2" id="KW-1185">Reference proteome</keyword>
<organism evidence="1 2">
    <name type="scientific">Thermophilibacter provencensis</name>
    <dbReference type="NCBI Taxonomy" id="1852386"/>
    <lineage>
        <taxon>Bacteria</taxon>
        <taxon>Bacillati</taxon>
        <taxon>Actinomycetota</taxon>
        <taxon>Coriobacteriia</taxon>
        <taxon>Coriobacteriales</taxon>
        <taxon>Atopobiaceae</taxon>
        <taxon>Thermophilibacter</taxon>
    </lineage>
</organism>
<protein>
    <submittedName>
        <fullName evidence="1">Uncharacterized protein</fullName>
    </submittedName>
</protein>
<dbReference type="RefSeq" id="WP_289511852.1">
    <property type="nucleotide sequence ID" value="NZ_JAUDEA010000017.1"/>
</dbReference>
<name>A0ABT7V593_9ACTN</name>
<gene>
    <name evidence="1" type="ORF">QUW25_08870</name>
</gene>